<evidence type="ECO:0000259" key="12">
    <source>
        <dbReference type="Pfam" id="PF00593"/>
    </source>
</evidence>
<evidence type="ECO:0000256" key="5">
    <source>
        <dbReference type="ARBA" id="ARBA00022729"/>
    </source>
</evidence>
<keyword evidence="3 10" id="KW-1134">Transmembrane beta strand</keyword>
<keyword evidence="5" id="KW-0732">Signal</keyword>
<dbReference type="Gene3D" id="2.40.170.20">
    <property type="entry name" value="TonB-dependent receptor, beta-barrel domain"/>
    <property type="match status" value="1"/>
</dbReference>
<keyword evidence="9 10" id="KW-0998">Cell outer membrane</keyword>
<dbReference type="GO" id="GO:0015344">
    <property type="term" value="F:siderophore uptake transmembrane transporter activity"/>
    <property type="evidence" value="ECO:0007669"/>
    <property type="project" value="TreeGrafter"/>
</dbReference>
<keyword evidence="2 10" id="KW-0813">Transport</keyword>
<dbReference type="GO" id="GO:0009279">
    <property type="term" value="C:cell outer membrane"/>
    <property type="evidence" value="ECO:0007669"/>
    <property type="project" value="UniProtKB-SubCell"/>
</dbReference>
<evidence type="ECO:0000256" key="2">
    <source>
        <dbReference type="ARBA" id="ARBA00022448"/>
    </source>
</evidence>
<comment type="subcellular location">
    <subcellularLocation>
        <location evidence="1 10">Cell outer membrane</location>
        <topology evidence="1 10">Multi-pass membrane protein</topology>
    </subcellularLocation>
</comment>
<protein>
    <submittedName>
        <fullName evidence="14">TonB-dependent receptor</fullName>
    </submittedName>
</protein>
<dbReference type="PANTHER" id="PTHR30069">
    <property type="entry name" value="TONB-DEPENDENT OUTER MEMBRANE RECEPTOR"/>
    <property type="match status" value="1"/>
</dbReference>
<accession>H6RED4</accession>
<dbReference type="AlphaFoldDB" id="H6RED4"/>
<dbReference type="PROSITE" id="PS52016">
    <property type="entry name" value="TONB_DEPENDENT_REC_3"/>
    <property type="match status" value="1"/>
</dbReference>
<dbReference type="Pfam" id="PF07715">
    <property type="entry name" value="Plug"/>
    <property type="match status" value="1"/>
</dbReference>
<dbReference type="Gene3D" id="2.170.130.10">
    <property type="entry name" value="TonB-dependent receptor, plug domain"/>
    <property type="match status" value="1"/>
</dbReference>
<comment type="similarity">
    <text evidence="10 11">Belongs to the TonB-dependent receptor family.</text>
</comment>
<dbReference type="Pfam" id="PF00593">
    <property type="entry name" value="TonB_dep_Rec_b-barrel"/>
    <property type="match status" value="1"/>
</dbReference>
<dbReference type="InterPro" id="IPR012910">
    <property type="entry name" value="Plug_dom"/>
</dbReference>
<evidence type="ECO:0000256" key="1">
    <source>
        <dbReference type="ARBA" id="ARBA00004571"/>
    </source>
</evidence>
<dbReference type="InterPro" id="IPR008969">
    <property type="entry name" value="CarboxyPept-like_regulatory"/>
</dbReference>
<dbReference type="Gene3D" id="2.60.40.1120">
    <property type="entry name" value="Carboxypeptidase-like, regulatory domain"/>
    <property type="match status" value="1"/>
</dbReference>
<dbReference type="Pfam" id="PF13715">
    <property type="entry name" value="CarbopepD_reg_2"/>
    <property type="match status" value="1"/>
</dbReference>
<reference evidence="14" key="1">
    <citation type="journal article" date="2012" name="Environ. Microbiol.">
        <title>Genomic content of uncultured Bacteroidetes from contrasting oceanic provinces in the North Atlantic Ocean.</title>
        <authorList>
            <person name="Gomez-Pereira P.R."/>
            <person name="Schuler M."/>
            <person name="Fuchs B.M."/>
            <person name="Bennke C."/>
            <person name="Teeling H."/>
            <person name="Waldmann J."/>
            <person name="Richter M."/>
            <person name="Barbe V."/>
            <person name="Bataille E."/>
            <person name="Glockner F.O."/>
            <person name="Amann R."/>
        </authorList>
    </citation>
    <scope>NUCLEOTIDE SEQUENCE</scope>
</reference>
<keyword evidence="4 10" id="KW-0812">Transmembrane</keyword>
<feature type="domain" description="TonB-dependent receptor plug" evidence="13">
    <location>
        <begin position="104"/>
        <end position="213"/>
    </location>
</feature>
<organism evidence="14">
    <name type="scientific">uncultured Flavobacteriia bacterium</name>
    <dbReference type="NCBI Taxonomy" id="212695"/>
    <lineage>
        <taxon>Bacteria</taxon>
        <taxon>Pseudomonadati</taxon>
        <taxon>Bacteroidota</taxon>
        <taxon>Flavobacteriia</taxon>
        <taxon>environmental samples</taxon>
    </lineage>
</organism>
<evidence type="ECO:0000256" key="11">
    <source>
        <dbReference type="RuleBase" id="RU003357"/>
    </source>
</evidence>
<dbReference type="SUPFAM" id="SSF49464">
    <property type="entry name" value="Carboxypeptidase regulatory domain-like"/>
    <property type="match status" value="1"/>
</dbReference>
<evidence type="ECO:0000256" key="8">
    <source>
        <dbReference type="ARBA" id="ARBA00023170"/>
    </source>
</evidence>
<evidence type="ECO:0000256" key="4">
    <source>
        <dbReference type="ARBA" id="ARBA00022692"/>
    </source>
</evidence>
<reference evidence="14" key="2">
    <citation type="submission" date="2012-02" db="EMBL/GenBank/DDBJ databases">
        <authorList>
            <person name="Genoscope - CEA"/>
        </authorList>
    </citation>
    <scope>NUCLEOTIDE SEQUENCE</scope>
</reference>
<dbReference type="InterPro" id="IPR000531">
    <property type="entry name" value="Beta-barrel_TonB"/>
</dbReference>
<proteinExistence type="inferred from homology"/>
<dbReference type="SUPFAM" id="SSF56935">
    <property type="entry name" value="Porins"/>
    <property type="match status" value="1"/>
</dbReference>
<feature type="domain" description="TonB-dependent receptor-like beta-barrel" evidence="12">
    <location>
        <begin position="445"/>
        <end position="895"/>
    </location>
</feature>
<sequence length="921" mass="101065">MCFSLVAFSQTTVTGNVVDESQEPTLGANITVMGVAIGTSTDYEGNFTLTVDQELPFSIQISSIGYQTVTQEVTANNQMFNITLIEGDQLDEIVLSASRTPESVRESPVTIERFDARDIKNATSPDFYASLENLKGVDINKGSLTFSSLNTRGFATFANTRFVQLVDGMDNSSPALNFAIGNFLGLNELDVQSVELLPGASSALYGANAFNGILFMTSKSPFDDQGVSVYVKTGITSQQAAGDNNFYDFGIRAAHKFSDKFAAKANFSYLQGTEWYATDTNQYNLNQAGTPDTVIPFENQPAHDGLNIYGDEVSLAANGIPTLRDFGQYLASIGALPASFIPLLPEQNVSRTGYREQDVTTYEAASGKADFSLNYRPTGGDLEVVWNSKFGFGRTIYQGANRYQLDNFLMQQHKLELRSKDFFVRGYMTSEDAGNSYDMRFTGINLAKVNANEWFGSYIQNYLGATIGGQNNEQAHAFARIQADSATLPDGTPLTLQPGTPSYNAAYDQIIDNPDVNEGSKFVDQTKMYVGEGNYNFRSLLKDYMDLQVGGSYRQYSLNSDGTIFTDYDGPIEYGELGAYVQGSKKFLAEERLKLTASIRVDKNDFFDAKFSPRVSLNYSAGDKKQHNIRGSFQTGFRNPDTQALFIGFDVGRAILVGSSPDNLDRRLPGTDLTGQDVYYNSYTRTSVEAFAATGDPTLLEATITPLVQQEKVTAFDIGYRGKIGPINLDANLYYNMYDGFINQKIVITPENGSTADGSAIADIVNGEYDAFQVYTNATEQIQSYGFVVGGNFKFAENFVFGVNYTYSKFDFDQAKEPDFAAGFNTPENQVKISIGNPELFKNFGFNIDGRYKGSYLWESSIANAVMPEIYVVDAQINYGIPAIKSVIKAGATNLGGNEYQSAVGTGFIGSQYYISLTINN</sequence>
<keyword evidence="6 11" id="KW-0798">TonB box</keyword>
<keyword evidence="7 10" id="KW-0472">Membrane</keyword>
<evidence type="ECO:0000256" key="10">
    <source>
        <dbReference type="PROSITE-ProRule" id="PRU01360"/>
    </source>
</evidence>
<evidence type="ECO:0000259" key="13">
    <source>
        <dbReference type="Pfam" id="PF07715"/>
    </source>
</evidence>
<evidence type="ECO:0000256" key="7">
    <source>
        <dbReference type="ARBA" id="ARBA00023136"/>
    </source>
</evidence>
<name>H6RED4_9BACT</name>
<dbReference type="EMBL" id="FO117578">
    <property type="protein sequence ID" value="CCF99395.1"/>
    <property type="molecule type" value="Genomic_DNA"/>
</dbReference>
<dbReference type="GO" id="GO:0044718">
    <property type="term" value="P:siderophore transmembrane transport"/>
    <property type="evidence" value="ECO:0007669"/>
    <property type="project" value="TreeGrafter"/>
</dbReference>
<evidence type="ECO:0000313" key="14">
    <source>
        <dbReference type="EMBL" id="CCF99395.1"/>
    </source>
</evidence>
<evidence type="ECO:0000256" key="9">
    <source>
        <dbReference type="ARBA" id="ARBA00023237"/>
    </source>
</evidence>
<dbReference type="PANTHER" id="PTHR30069:SF29">
    <property type="entry name" value="HEMOGLOBIN AND HEMOGLOBIN-HAPTOGLOBIN-BINDING PROTEIN 1-RELATED"/>
    <property type="match status" value="1"/>
</dbReference>
<evidence type="ECO:0000256" key="6">
    <source>
        <dbReference type="ARBA" id="ARBA00023077"/>
    </source>
</evidence>
<gene>
    <name evidence="14" type="ORF">VIS_S3BCA70025</name>
</gene>
<evidence type="ECO:0000256" key="3">
    <source>
        <dbReference type="ARBA" id="ARBA00022452"/>
    </source>
</evidence>
<dbReference type="InterPro" id="IPR039426">
    <property type="entry name" value="TonB-dep_rcpt-like"/>
</dbReference>
<keyword evidence="8 14" id="KW-0675">Receptor</keyword>
<dbReference type="InterPro" id="IPR037066">
    <property type="entry name" value="Plug_dom_sf"/>
</dbReference>
<dbReference type="InterPro" id="IPR036942">
    <property type="entry name" value="Beta-barrel_TonB_sf"/>
</dbReference>